<feature type="transmembrane region" description="Helical" evidence="5">
    <location>
        <begin position="204"/>
        <end position="231"/>
    </location>
</feature>
<dbReference type="AlphaFoldDB" id="A0A5C7BAS4"/>
<evidence type="ECO:0000256" key="5">
    <source>
        <dbReference type="SAM" id="Phobius"/>
    </source>
</evidence>
<accession>A0A5C7BAS4</accession>
<feature type="transmembrane region" description="Helical" evidence="5">
    <location>
        <begin position="81"/>
        <end position="101"/>
    </location>
</feature>
<evidence type="ECO:0000256" key="1">
    <source>
        <dbReference type="ARBA" id="ARBA00004141"/>
    </source>
</evidence>
<protein>
    <submittedName>
        <fullName evidence="6">Formate/nitrite transporter family protein</fullName>
    </submittedName>
</protein>
<evidence type="ECO:0000256" key="2">
    <source>
        <dbReference type="ARBA" id="ARBA00022692"/>
    </source>
</evidence>
<keyword evidence="4 5" id="KW-0472">Membrane</keyword>
<keyword evidence="2 5" id="KW-0812">Transmembrane</keyword>
<evidence type="ECO:0000256" key="4">
    <source>
        <dbReference type="ARBA" id="ARBA00023136"/>
    </source>
</evidence>
<evidence type="ECO:0000313" key="7">
    <source>
        <dbReference type="Proteomes" id="UP000321938"/>
    </source>
</evidence>
<dbReference type="STRING" id="1123037.GCA_000425305_01251"/>
<feature type="transmembrane region" description="Helical" evidence="5">
    <location>
        <begin position="251"/>
        <end position="271"/>
    </location>
</feature>
<dbReference type="Proteomes" id="UP000321938">
    <property type="component" value="Unassembled WGS sequence"/>
</dbReference>
<feature type="transmembrane region" description="Helical" evidence="5">
    <location>
        <begin position="122"/>
        <end position="147"/>
    </location>
</feature>
<dbReference type="GO" id="GO:0005886">
    <property type="term" value="C:plasma membrane"/>
    <property type="evidence" value="ECO:0007669"/>
    <property type="project" value="TreeGrafter"/>
</dbReference>
<keyword evidence="3 5" id="KW-1133">Transmembrane helix</keyword>
<dbReference type="RefSeq" id="WP_028871256.1">
    <property type="nucleotide sequence ID" value="NZ_VOSB01000013.1"/>
</dbReference>
<gene>
    <name evidence="6" type="ORF">ES692_09890</name>
</gene>
<name>A0A5C7BAS4_9FLAO</name>
<dbReference type="PANTHER" id="PTHR30520">
    <property type="entry name" value="FORMATE TRANSPORTER-RELATED"/>
    <property type="match status" value="1"/>
</dbReference>
<comment type="subcellular location">
    <subcellularLocation>
        <location evidence="1">Membrane</location>
        <topology evidence="1">Multi-pass membrane protein</topology>
    </subcellularLocation>
</comment>
<organism evidence="6 7">
    <name type="scientific">Psychroserpens burtonensis</name>
    <dbReference type="NCBI Taxonomy" id="49278"/>
    <lineage>
        <taxon>Bacteria</taxon>
        <taxon>Pseudomonadati</taxon>
        <taxon>Bacteroidota</taxon>
        <taxon>Flavobacteriia</taxon>
        <taxon>Flavobacteriales</taxon>
        <taxon>Flavobacteriaceae</taxon>
        <taxon>Psychroserpens</taxon>
    </lineage>
</organism>
<dbReference type="OrthoDB" id="261587at2"/>
<dbReference type="Pfam" id="PF01226">
    <property type="entry name" value="Form_Nir_trans"/>
    <property type="match status" value="1"/>
</dbReference>
<comment type="caution">
    <text evidence="6">The sequence shown here is derived from an EMBL/GenBank/DDBJ whole genome shotgun (WGS) entry which is preliminary data.</text>
</comment>
<feature type="transmembrane region" description="Helical" evidence="5">
    <location>
        <begin position="173"/>
        <end position="192"/>
    </location>
</feature>
<dbReference type="Gene3D" id="1.20.1080.10">
    <property type="entry name" value="Glycerol uptake facilitator protein"/>
    <property type="match status" value="1"/>
</dbReference>
<dbReference type="GO" id="GO:0015499">
    <property type="term" value="F:formate transmembrane transporter activity"/>
    <property type="evidence" value="ECO:0007669"/>
    <property type="project" value="TreeGrafter"/>
</dbReference>
<dbReference type="InterPro" id="IPR023271">
    <property type="entry name" value="Aquaporin-like"/>
</dbReference>
<evidence type="ECO:0000313" key="6">
    <source>
        <dbReference type="EMBL" id="TXE17286.1"/>
    </source>
</evidence>
<feature type="transmembrane region" description="Helical" evidence="5">
    <location>
        <begin position="45"/>
        <end position="69"/>
    </location>
</feature>
<proteinExistence type="predicted"/>
<keyword evidence="7" id="KW-1185">Reference proteome</keyword>
<evidence type="ECO:0000256" key="3">
    <source>
        <dbReference type="ARBA" id="ARBA00022989"/>
    </source>
</evidence>
<dbReference type="InterPro" id="IPR000292">
    <property type="entry name" value="For/NO2_transpt"/>
</dbReference>
<dbReference type="EMBL" id="VOSB01000013">
    <property type="protein sequence ID" value="TXE17286.1"/>
    <property type="molecule type" value="Genomic_DNA"/>
</dbReference>
<reference evidence="6 7" key="1">
    <citation type="submission" date="2019-08" db="EMBL/GenBank/DDBJ databases">
        <title>Genome of Psychroserpens burtonensis ACAM 167.</title>
        <authorList>
            <person name="Bowman J.P."/>
        </authorList>
    </citation>
    <scope>NUCLEOTIDE SEQUENCE [LARGE SCALE GENOMIC DNA]</scope>
    <source>
        <strain evidence="6 7">ACAM 167</strain>
    </source>
</reference>
<sequence length="277" mass="30521">MEKHEVDEIVKTKAKKKEIEDHDDILVKQLCEGLDTYRKNRLSTFLSSFMAGLEIGFSFLLVAIVYSIFNGEIKDEYIPYLASFVYPLGFILVVLGKSILFTEQTSLLSLPVISGKKTVGDLMSLWGIVIFGNLVGGYLIGAFIVWIGPELGVISYQGIENLANHVNHFTRDVILGSSVLAGWLMALLSWIITSTKTTSGKILIIYMITFIIAMSGLHHSIVGNIEIFAGFLVSDKITFIDYLTFQSTSLLGNAIGGVVFVAILKYGAFLANNTKED</sequence>
<dbReference type="PANTHER" id="PTHR30520:SF2">
    <property type="entry name" value="INNER MEMBRANE PROTEIN YFDC"/>
    <property type="match status" value="1"/>
</dbReference>